<dbReference type="Proteomes" id="UP000251891">
    <property type="component" value="Unassembled WGS sequence"/>
</dbReference>
<keyword evidence="3" id="KW-0804">Transcription</keyword>
<dbReference type="InterPro" id="IPR000843">
    <property type="entry name" value="HTH_LacI"/>
</dbReference>
<dbReference type="GO" id="GO:0000976">
    <property type="term" value="F:transcription cis-regulatory region binding"/>
    <property type="evidence" value="ECO:0007669"/>
    <property type="project" value="TreeGrafter"/>
</dbReference>
<keyword evidence="1" id="KW-0805">Transcription regulation</keyword>
<dbReference type="OrthoDB" id="3288692at2"/>
<dbReference type="Gene3D" id="3.40.50.2300">
    <property type="match status" value="2"/>
</dbReference>
<gene>
    <name evidence="5" type="ORF">DPM19_02185</name>
</gene>
<evidence type="ECO:0000313" key="6">
    <source>
        <dbReference type="Proteomes" id="UP000251891"/>
    </source>
</evidence>
<dbReference type="InterPro" id="IPR010982">
    <property type="entry name" value="Lambda_DNA-bd_dom_sf"/>
</dbReference>
<proteinExistence type="predicted"/>
<dbReference type="AlphaFoldDB" id="A0A365HD06"/>
<evidence type="ECO:0000256" key="3">
    <source>
        <dbReference type="ARBA" id="ARBA00023163"/>
    </source>
</evidence>
<dbReference type="InterPro" id="IPR028082">
    <property type="entry name" value="Peripla_BP_I"/>
</dbReference>
<comment type="caution">
    <text evidence="5">The sequence shown here is derived from an EMBL/GenBank/DDBJ whole genome shotgun (WGS) entry which is preliminary data.</text>
</comment>
<dbReference type="PANTHER" id="PTHR30146">
    <property type="entry name" value="LACI-RELATED TRANSCRIPTIONAL REPRESSOR"/>
    <property type="match status" value="1"/>
</dbReference>
<dbReference type="SMART" id="SM00354">
    <property type="entry name" value="HTH_LACI"/>
    <property type="match status" value="1"/>
</dbReference>
<organism evidence="5 6">
    <name type="scientific">Actinomadura craniellae</name>
    <dbReference type="NCBI Taxonomy" id="2231787"/>
    <lineage>
        <taxon>Bacteria</taxon>
        <taxon>Bacillati</taxon>
        <taxon>Actinomycetota</taxon>
        <taxon>Actinomycetes</taxon>
        <taxon>Streptosporangiales</taxon>
        <taxon>Thermomonosporaceae</taxon>
        <taxon>Actinomadura</taxon>
    </lineage>
</organism>
<name>A0A365HD06_9ACTN</name>
<dbReference type="PROSITE" id="PS50932">
    <property type="entry name" value="HTH_LACI_2"/>
    <property type="match status" value="1"/>
</dbReference>
<evidence type="ECO:0000256" key="1">
    <source>
        <dbReference type="ARBA" id="ARBA00023015"/>
    </source>
</evidence>
<evidence type="ECO:0000256" key="2">
    <source>
        <dbReference type="ARBA" id="ARBA00023125"/>
    </source>
</evidence>
<protein>
    <recommendedName>
        <fullName evidence="4">HTH lacI-type domain-containing protein</fullName>
    </recommendedName>
</protein>
<keyword evidence="2" id="KW-0238">DNA-binding</keyword>
<reference evidence="5 6" key="1">
    <citation type="submission" date="2018-06" db="EMBL/GenBank/DDBJ databases">
        <title>Actinomadura craniellae sp. nov. isolated from marine sponge Craniella sp.</title>
        <authorList>
            <person name="Li L."/>
            <person name="Xu Q.H."/>
            <person name="Lin H.W."/>
            <person name="Lu Y.H."/>
        </authorList>
    </citation>
    <scope>NUCLEOTIDE SEQUENCE [LARGE SCALE GENOMIC DNA]</scope>
    <source>
        <strain evidence="5 6">LHW63021</strain>
    </source>
</reference>
<dbReference type="SUPFAM" id="SSF53822">
    <property type="entry name" value="Periplasmic binding protein-like I"/>
    <property type="match status" value="1"/>
</dbReference>
<keyword evidence="6" id="KW-1185">Reference proteome</keyword>
<dbReference type="GO" id="GO:0003700">
    <property type="term" value="F:DNA-binding transcription factor activity"/>
    <property type="evidence" value="ECO:0007669"/>
    <property type="project" value="TreeGrafter"/>
</dbReference>
<accession>A0A365HD06</accession>
<evidence type="ECO:0000313" key="5">
    <source>
        <dbReference type="EMBL" id="RAY16995.1"/>
    </source>
</evidence>
<dbReference type="SUPFAM" id="SSF47413">
    <property type="entry name" value="lambda repressor-like DNA-binding domains"/>
    <property type="match status" value="1"/>
</dbReference>
<dbReference type="Gene3D" id="1.10.260.40">
    <property type="entry name" value="lambda repressor-like DNA-binding domains"/>
    <property type="match status" value="1"/>
</dbReference>
<evidence type="ECO:0000259" key="4">
    <source>
        <dbReference type="PROSITE" id="PS50932"/>
    </source>
</evidence>
<sequence>MAGRPVDGEQAASSRSRPATSVDVARLAGVSRATVSHVLNDQVERFSADTVERVRRAAAELGYVPSAAGRALVMGRSDFIILVVPHTTFIRLQDVIEVLSTDIEDLGFTVVVHFVSRTKGTTSARLQHMIETLRPAGVVDLGGLSAADLAAVERAGCPVLPQAAPLGFNTWIGRLQARHLHSRGYTRLAYAFLSDERDDPYGQGRADAVAEFCADEGLAPPAHIHVSIDPEGARRALEWLLVLCGRPVAVACYNDEVALALVFAAKGGGLSVPDDVAVIGVERAAVGQVVSPRLTTVASNVPAALRHIRHSLVRTYGSPAVLDEISDPGEAFTVVIGETT</sequence>
<dbReference type="RefSeq" id="WP_111863047.1">
    <property type="nucleotide sequence ID" value="NZ_QLYX01000001.1"/>
</dbReference>
<dbReference type="PANTHER" id="PTHR30146:SF153">
    <property type="entry name" value="LACTOSE OPERON REPRESSOR"/>
    <property type="match status" value="1"/>
</dbReference>
<dbReference type="Pfam" id="PF13377">
    <property type="entry name" value="Peripla_BP_3"/>
    <property type="match status" value="1"/>
</dbReference>
<dbReference type="CDD" id="cd01392">
    <property type="entry name" value="HTH_LacI"/>
    <property type="match status" value="1"/>
</dbReference>
<dbReference type="EMBL" id="QLYX01000001">
    <property type="protein sequence ID" value="RAY16995.1"/>
    <property type="molecule type" value="Genomic_DNA"/>
</dbReference>
<dbReference type="Pfam" id="PF00356">
    <property type="entry name" value="LacI"/>
    <property type="match status" value="1"/>
</dbReference>
<dbReference type="InterPro" id="IPR046335">
    <property type="entry name" value="LacI/GalR-like_sensor"/>
</dbReference>
<feature type="domain" description="HTH lacI-type" evidence="4">
    <location>
        <begin position="19"/>
        <end position="74"/>
    </location>
</feature>